<evidence type="ECO:0000313" key="12">
    <source>
        <dbReference type="Proteomes" id="UP001597156"/>
    </source>
</evidence>
<evidence type="ECO:0000256" key="4">
    <source>
        <dbReference type="ARBA" id="ARBA00022597"/>
    </source>
</evidence>
<organism evidence="11 12">
    <name type="scientific">Lentilactobacillus raoultii</name>
    <dbReference type="NCBI Taxonomy" id="1987503"/>
    <lineage>
        <taxon>Bacteria</taxon>
        <taxon>Bacillati</taxon>
        <taxon>Bacillota</taxon>
        <taxon>Bacilli</taxon>
        <taxon>Lactobacillales</taxon>
        <taxon>Lactobacillaceae</taxon>
        <taxon>Lentilactobacillus</taxon>
    </lineage>
</organism>
<feature type="region of interest" description="Disordered" evidence="9">
    <location>
        <begin position="244"/>
        <end position="266"/>
    </location>
</feature>
<comment type="caution">
    <text evidence="11">The sequence shown here is derived from an EMBL/GenBank/DDBJ whole genome shotgun (WGS) entry which is preliminary data.</text>
</comment>
<feature type="compositionally biased region" description="Basic and acidic residues" evidence="9">
    <location>
        <begin position="244"/>
        <end position="254"/>
    </location>
</feature>
<comment type="subcellular location">
    <subcellularLocation>
        <location evidence="1">Cell membrane</location>
        <topology evidence="1">Multi-pass membrane protein</topology>
    </subcellularLocation>
</comment>
<keyword evidence="6 10" id="KW-0812">Transmembrane</keyword>
<accession>A0ABW3PJ15</accession>
<dbReference type="Pfam" id="PF03609">
    <property type="entry name" value="EII-Sor"/>
    <property type="match status" value="1"/>
</dbReference>
<evidence type="ECO:0000256" key="6">
    <source>
        <dbReference type="ARBA" id="ARBA00022692"/>
    </source>
</evidence>
<evidence type="ECO:0000256" key="10">
    <source>
        <dbReference type="SAM" id="Phobius"/>
    </source>
</evidence>
<dbReference type="PROSITE" id="PS51106">
    <property type="entry name" value="PTS_EIIC_TYPE_4"/>
    <property type="match status" value="1"/>
</dbReference>
<feature type="transmembrane region" description="Helical" evidence="10">
    <location>
        <begin position="95"/>
        <end position="112"/>
    </location>
</feature>
<evidence type="ECO:0000313" key="11">
    <source>
        <dbReference type="EMBL" id="MFD1125482.1"/>
    </source>
</evidence>
<reference evidence="12" key="1">
    <citation type="journal article" date="2019" name="Int. J. Syst. Evol. Microbiol.">
        <title>The Global Catalogue of Microorganisms (GCM) 10K type strain sequencing project: providing services to taxonomists for standard genome sequencing and annotation.</title>
        <authorList>
            <consortium name="The Broad Institute Genomics Platform"/>
            <consortium name="The Broad Institute Genome Sequencing Center for Infectious Disease"/>
            <person name="Wu L."/>
            <person name="Ma J."/>
        </authorList>
    </citation>
    <scope>NUCLEOTIDE SEQUENCE [LARGE SCALE GENOMIC DNA]</scope>
    <source>
        <strain evidence="12">CCUG 71848</strain>
    </source>
</reference>
<evidence type="ECO:0000256" key="7">
    <source>
        <dbReference type="ARBA" id="ARBA00022989"/>
    </source>
</evidence>
<gene>
    <name evidence="11" type="ORF">ACFQ22_08980</name>
</gene>
<dbReference type="InterPro" id="IPR004700">
    <property type="entry name" value="PTS_IIC_man"/>
</dbReference>
<feature type="compositionally biased region" description="Acidic residues" evidence="9">
    <location>
        <begin position="255"/>
        <end position="266"/>
    </location>
</feature>
<feature type="transmembrane region" description="Helical" evidence="10">
    <location>
        <begin position="140"/>
        <end position="160"/>
    </location>
</feature>
<keyword evidence="4 11" id="KW-0762">Sugar transport</keyword>
<keyword evidence="12" id="KW-1185">Reference proteome</keyword>
<keyword evidence="2" id="KW-0813">Transport</keyword>
<evidence type="ECO:0000256" key="2">
    <source>
        <dbReference type="ARBA" id="ARBA00022448"/>
    </source>
</evidence>
<evidence type="ECO:0000256" key="3">
    <source>
        <dbReference type="ARBA" id="ARBA00022475"/>
    </source>
</evidence>
<dbReference type="RefSeq" id="WP_121977156.1">
    <property type="nucleotide sequence ID" value="NZ_JBHTLH010000030.1"/>
</dbReference>
<evidence type="ECO:0000256" key="8">
    <source>
        <dbReference type="ARBA" id="ARBA00023136"/>
    </source>
</evidence>
<keyword evidence="7 10" id="KW-1133">Transmembrane helix</keyword>
<feature type="transmembrane region" description="Helical" evidence="10">
    <location>
        <begin position="180"/>
        <end position="199"/>
    </location>
</feature>
<proteinExistence type="predicted"/>
<evidence type="ECO:0000256" key="9">
    <source>
        <dbReference type="SAM" id="MobiDB-lite"/>
    </source>
</evidence>
<protein>
    <submittedName>
        <fullName evidence="11">PTS sugar transporter subunit IIC</fullName>
    </submittedName>
</protein>
<sequence length="266" mass="28753">MEVVSGILILIVAFVVGMDGILDEWQLFQPLIACTLIGVVTGNVNAGILLGAVLQMITIGWMNVGAAVAPDVGLPAVIAALLVCGPAAIGMKHGIAFAMPFAVIGQFLNVWLRKKISKLIHRADLAANDGNLSRMDRLHLISLGFQGLRVVVPTLLVMLIKPSFLHYLSNRVPEIVSNGIDVSIGMLAAVGFAIIMNMTIDKQLWFWLLGGFILATLSGLNIFILTLIGIGLTIVYIWFSGRHPDSSKDSHDINEQDDFDKELDDL</sequence>
<dbReference type="Proteomes" id="UP001597156">
    <property type="component" value="Unassembled WGS sequence"/>
</dbReference>
<feature type="transmembrane region" description="Helical" evidence="10">
    <location>
        <begin position="66"/>
        <end position="89"/>
    </location>
</feature>
<evidence type="ECO:0000256" key="5">
    <source>
        <dbReference type="ARBA" id="ARBA00022683"/>
    </source>
</evidence>
<feature type="transmembrane region" description="Helical" evidence="10">
    <location>
        <begin position="206"/>
        <end position="239"/>
    </location>
</feature>
<name>A0ABW3PJ15_9LACO</name>
<keyword evidence="8 10" id="KW-0472">Membrane</keyword>
<dbReference type="PANTHER" id="PTHR32502:SF4">
    <property type="entry name" value="PTS SYSTEM MANNOSE-SPECIFIC EIIC COMPONENT"/>
    <property type="match status" value="1"/>
</dbReference>
<dbReference type="InterPro" id="IPR050303">
    <property type="entry name" value="GatZ_KbaZ_carbometab"/>
</dbReference>
<dbReference type="EMBL" id="JBHTLH010000030">
    <property type="protein sequence ID" value="MFD1125482.1"/>
    <property type="molecule type" value="Genomic_DNA"/>
</dbReference>
<evidence type="ECO:0000256" key="1">
    <source>
        <dbReference type="ARBA" id="ARBA00004651"/>
    </source>
</evidence>
<keyword evidence="3" id="KW-1003">Cell membrane</keyword>
<dbReference type="PANTHER" id="PTHR32502">
    <property type="entry name" value="N-ACETYLGALACTOSAMINE PERMEASE II COMPONENT-RELATED"/>
    <property type="match status" value="1"/>
</dbReference>
<keyword evidence="5" id="KW-0598">Phosphotransferase system</keyword>
<feature type="transmembrane region" description="Helical" evidence="10">
    <location>
        <begin position="27"/>
        <end position="54"/>
    </location>
</feature>